<keyword evidence="2 3" id="KW-0732">Signal</keyword>
<evidence type="ECO:0000256" key="2">
    <source>
        <dbReference type="ARBA" id="ARBA00022729"/>
    </source>
</evidence>
<dbReference type="InterPro" id="IPR028082">
    <property type="entry name" value="Peripla_BP_I"/>
</dbReference>
<comment type="caution">
    <text evidence="5">The sequence shown here is derived from an EMBL/GenBank/DDBJ whole genome shotgun (WGS) entry which is preliminary data.</text>
</comment>
<dbReference type="Proteomes" id="UP000285523">
    <property type="component" value="Unassembled WGS sequence"/>
</dbReference>
<evidence type="ECO:0000259" key="4">
    <source>
        <dbReference type="Pfam" id="PF13458"/>
    </source>
</evidence>
<dbReference type="Pfam" id="PF13458">
    <property type="entry name" value="Peripla_BP_6"/>
    <property type="match status" value="1"/>
</dbReference>
<feature type="chain" id="PRO_5019073499" evidence="3">
    <location>
        <begin position="26"/>
        <end position="408"/>
    </location>
</feature>
<comment type="similarity">
    <text evidence="1">Belongs to the leucine-binding protein family.</text>
</comment>
<evidence type="ECO:0000256" key="1">
    <source>
        <dbReference type="ARBA" id="ARBA00010062"/>
    </source>
</evidence>
<feature type="signal peptide" evidence="3">
    <location>
        <begin position="1"/>
        <end position="25"/>
    </location>
</feature>
<name>A0A418VF57_RHOPL</name>
<evidence type="ECO:0000313" key="6">
    <source>
        <dbReference type="Proteomes" id="UP000285523"/>
    </source>
</evidence>
<proteinExistence type="inferred from homology"/>
<organism evidence="5 6">
    <name type="scientific">Rhodopseudomonas palustris</name>
    <dbReference type="NCBI Taxonomy" id="1076"/>
    <lineage>
        <taxon>Bacteria</taxon>
        <taxon>Pseudomonadati</taxon>
        <taxon>Pseudomonadota</taxon>
        <taxon>Alphaproteobacteria</taxon>
        <taxon>Hyphomicrobiales</taxon>
        <taxon>Nitrobacteraceae</taxon>
        <taxon>Rhodopseudomonas</taxon>
    </lineage>
</organism>
<dbReference type="OrthoDB" id="9770729at2"/>
<dbReference type="RefSeq" id="WP_119856693.1">
    <property type="nucleotide sequence ID" value="NZ_QYYD01000010.1"/>
</dbReference>
<gene>
    <name evidence="5" type="ORF">D4Q52_11490</name>
</gene>
<protein>
    <submittedName>
        <fullName evidence="5">Branched-chain amino acid ABC transporter substrate-binding protein</fullName>
    </submittedName>
</protein>
<accession>A0A418VF57</accession>
<dbReference type="InterPro" id="IPR028081">
    <property type="entry name" value="Leu-bd"/>
</dbReference>
<dbReference type="CDD" id="cd06343">
    <property type="entry name" value="PBP1_ABC_ligand_binding-like"/>
    <property type="match status" value="1"/>
</dbReference>
<dbReference type="Gene3D" id="3.40.50.2300">
    <property type="match status" value="2"/>
</dbReference>
<reference evidence="5 6" key="1">
    <citation type="submission" date="2018-09" db="EMBL/GenBank/DDBJ databases">
        <title>Draft genome sequence of Rhodopseudomonas palustris 2.1.18.</title>
        <authorList>
            <person name="Robertson S.L."/>
            <person name="Meyer T.E."/>
            <person name="Kyndt J.A."/>
        </authorList>
    </citation>
    <scope>NUCLEOTIDE SEQUENCE [LARGE SCALE GENOMIC DNA]</scope>
    <source>
        <strain evidence="5 6">2.1.18</strain>
    </source>
</reference>
<evidence type="ECO:0000256" key="3">
    <source>
        <dbReference type="SAM" id="SignalP"/>
    </source>
</evidence>
<evidence type="ECO:0000313" key="5">
    <source>
        <dbReference type="EMBL" id="RJF74739.1"/>
    </source>
</evidence>
<feature type="domain" description="Leucine-binding protein" evidence="4">
    <location>
        <begin position="37"/>
        <end position="390"/>
    </location>
</feature>
<dbReference type="AlphaFoldDB" id="A0A418VF57"/>
<dbReference type="PANTHER" id="PTHR47235">
    <property type="entry name" value="BLR6548 PROTEIN"/>
    <property type="match status" value="1"/>
</dbReference>
<dbReference type="PANTHER" id="PTHR47235:SF1">
    <property type="entry name" value="BLR6548 PROTEIN"/>
    <property type="match status" value="1"/>
</dbReference>
<sequence length="408" mass="44453">MSLPRTTAAAVALLLGAALMQPALAEKKYDPGATDTEIKVGQTMPMSGPASAFGNIAKVEAAYIRMINEQGGVNGRKINLIQYDDAYSPPKTVEQVRKLVESDEVLTTFQIIGTPPNAAVQKYLNAKKVPQLLAGSGATRFTDPKNYPWTISANPSYQSEAHIYARYILANHPNAKIAILYQNDDLGKDYVKGLKEGLGAKAAGMIVAEASYELSDPTVDSQMVTLKASGADLFYNMSTPKFAAQSIRKAAELGWKPVHILEVNATAVGQVLIPAGAENAKDIISVNYGKDPLDPQWANDEGMKRYKAFMAKWAPNEDANSGYATYGYSTAAMLVHILQRCGDELTRANIMKQATSITSYVPDLALPGMSVTTTADDWRINKQFQMMKFDGQRWVLFGEILTDDYKAD</sequence>
<dbReference type="SUPFAM" id="SSF53822">
    <property type="entry name" value="Periplasmic binding protein-like I"/>
    <property type="match status" value="1"/>
</dbReference>
<dbReference type="EMBL" id="QYYD01000010">
    <property type="protein sequence ID" value="RJF74739.1"/>
    <property type="molecule type" value="Genomic_DNA"/>
</dbReference>